<keyword evidence="1" id="KW-0479">Metal-binding</keyword>
<keyword evidence="1" id="KW-0863">Zinc-finger</keyword>
<keyword evidence="1" id="KW-0862">Zinc</keyword>
<dbReference type="AlphaFoldDB" id="A0A699QB24"/>
<dbReference type="GO" id="GO:0003676">
    <property type="term" value="F:nucleic acid binding"/>
    <property type="evidence" value="ECO:0007669"/>
    <property type="project" value="InterPro"/>
</dbReference>
<reference evidence="3" key="1">
    <citation type="journal article" date="2019" name="Sci. Rep.">
        <title>Draft genome of Tanacetum cinerariifolium, the natural source of mosquito coil.</title>
        <authorList>
            <person name="Yamashiro T."/>
            <person name="Shiraishi A."/>
            <person name="Satake H."/>
            <person name="Nakayama K."/>
        </authorList>
    </citation>
    <scope>NUCLEOTIDE SEQUENCE</scope>
</reference>
<organism evidence="3">
    <name type="scientific">Tanacetum cinerariifolium</name>
    <name type="common">Dalmatian daisy</name>
    <name type="synonym">Chrysanthemum cinerariifolium</name>
    <dbReference type="NCBI Taxonomy" id="118510"/>
    <lineage>
        <taxon>Eukaryota</taxon>
        <taxon>Viridiplantae</taxon>
        <taxon>Streptophyta</taxon>
        <taxon>Embryophyta</taxon>
        <taxon>Tracheophyta</taxon>
        <taxon>Spermatophyta</taxon>
        <taxon>Magnoliopsida</taxon>
        <taxon>eudicotyledons</taxon>
        <taxon>Gunneridae</taxon>
        <taxon>Pentapetalae</taxon>
        <taxon>asterids</taxon>
        <taxon>campanulids</taxon>
        <taxon>Asterales</taxon>
        <taxon>Asteraceae</taxon>
        <taxon>Asteroideae</taxon>
        <taxon>Anthemideae</taxon>
        <taxon>Anthemidinae</taxon>
        <taxon>Tanacetum</taxon>
    </lineage>
</organism>
<dbReference type="InterPro" id="IPR021109">
    <property type="entry name" value="Peptidase_aspartic_dom_sf"/>
</dbReference>
<feature type="non-terminal residue" evidence="3">
    <location>
        <position position="165"/>
    </location>
</feature>
<name>A0A699QB24_TANCI</name>
<sequence>EKLLAGTHVGMRLKAGYVADMEETEGGYEPGTCYECGSREHYRNTCPKLNLAPGQVGNRLTIEGNQNSRNNGNQVKGRDFNVNAVGALQDPNFFAPLLNVKSSFVNHRYLIEVTDGKKVKVERVIRNCKLELGTSLFTIDLIPLGHGSFDVIMGMDWLSEHKAEI</sequence>
<proteinExistence type="predicted"/>
<gene>
    <name evidence="3" type="ORF">Tci_836660</name>
</gene>
<dbReference type="PANTHER" id="PTHR15503:SF45">
    <property type="entry name" value="RNA-DIRECTED DNA POLYMERASE HOMOLOG"/>
    <property type="match status" value="1"/>
</dbReference>
<dbReference type="GO" id="GO:0008270">
    <property type="term" value="F:zinc ion binding"/>
    <property type="evidence" value="ECO:0007669"/>
    <property type="project" value="UniProtKB-KW"/>
</dbReference>
<feature type="non-terminal residue" evidence="3">
    <location>
        <position position="1"/>
    </location>
</feature>
<evidence type="ECO:0000259" key="2">
    <source>
        <dbReference type="PROSITE" id="PS50158"/>
    </source>
</evidence>
<feature type="domain" description="CCHC-type" evidence="2">
    <location>
        <begin position="33"/>
        <end position="48"/>
    </location>
</feature>
<dbReference type="PANTHER" id="PTHR15503">
    <property type="entry name" value="LDOC1 RELATED"/>
    <property type="match status" value="1"/>
</dbReference>
<comment type="caution">
    <text evidence="3">The sequence shown here is derived from an EMBL/GenBank/DDBJ whole genome shotgun (WGS) entry which is preliminary data.</text>
</comment>
<protein>
    <recommendedName>
        <fullName evidence="2">CCHC-type domain-containing protein</fullName>
    </recommendedName>
</protein>
<evidence type="ECO:0000256" key="1">
    <source>
        <dbReference type="PROSITE-ProRule" id="PRU00047"/>
    </source>
</evidence>
<dbReference type="Gene3D" id="2.40.70.10">
    <property type="entry name" value="Acid Proteases"/>
    <property type="match status" value="1"/>
</dbReference>
<dbReference type="InterPro" id="IPR001878">
    <property type="entry name" value="Znf_CCHC"/>
</dbReference>
<dbReference type="PROSITE" id="PS50158">
    <property type="entry name" value="ZF_CCHC"/>
    <property type="match status" value="1"/>
</dbReference>
<dbReference type="CDD" id="cd00303">
    <property type="entry name" value="retropepsin_like"/>
    <property type="match status" value="1"/>
</dbReference>
<dbReference type="EMBL" id="BKCJ011003425">
    <property type="protein sequence ID" value="GFC64690.1"/>
    <property type="molecule type" value="Genomic_DNA"/>
</dbReference>
<dbReference type="InterPro" id="IPR032567">
    <property type="entry name" value="RTL1-rel"/>
</dbReference>
<evidence type="ECO:0000313" key="3">
    <source>
        <dbReference type="EMBL" id="GFC64690.1"/>
    </source>
</evidence>
<accession>A0A699QB24</accession>
<dbReference type="Pfam" id="PF08284">
    <property type="entry name" value="RVP_2"/>
    <property type="match status" value="1"/>
</dbReference>